<feature type="domain" description="PH" evidence="3">
    <location>
        <begin position="56"/>
        <end position="170"/>
    </location>
</feature>
<reference evidence="4" key="1">
    <citation type="journal article" date="2011" name="PLoS Biol.">
        <title>Gene gain and loss during evolution of obligate parasitism in the white rust pathogen of Arabidopsis thaliana.</title>
        <authorList>
            <person name="Kemen E."/>
            <person name="Gardiner A."/>
            <person name="Schultz-Larsen T."/>
            <person name="Kemen A.C."/>
            <person name="Balmuth A.L."/>
            <person name="Robert-Seilaniantz A."/>
            <person name="Bailey K."/>
            <person name="Holub E."/>
            <person name="Studholme D.J."/>
            <person name="Maclean D."/>
            <person name="Jones J.D."/>
        </authorList>
    </citation>
    <scope>NUCLEOTIDE SEQUENCE</scope>
</reference>
<sequence length="300" mass="34258">MKGTESNRFNHRSKSRTRVRHHNSNSVGTLNVDIELLVQSTQNYASLTSHRKSGGVDRFHGWIWRRSGHFSKWRNEHFVLEGVLLSYFGSFTANQFVADSHLMPLGQDALLSGSQENAPTGVLRVTHVERSDKSRIAFKVYAVSGKVIDLRAKNEHVCTQWVRRLNEAAMLGKRQEALAFYSKRTMSSPVQLGLYDSDVDVCSNLVDKNGWLQVYEHKVLRKRYCVLQGGMITYYDTEDSWAVPLSRAYVSHVEMDFNKKEIQLETTEGRNTNKSVSLRAKSIEDLQSWRNALRQAVACS</sequence>
<evidence type="ECO:0000256" key="2">
    <source>
        <dbReference type="SAM" id="MobiDB-lite"/>
    </source>
</evidence>
<dbReference type="AlphaFoldDB" id="F0W7A7"/>
<dbReference type="GO" id="GO:0005769">
    <property type="term" value="C:early endosome"/>
    <property type="evidence" value="ECO:0007669"/>
    <property type="project" value="TreeGrafter"/>
</dbReference>
<organism evidence="4">
    <name type="scientific">Albugo laibachii Nc14</name>
    <dbReference type="NCBI Taxonomy" id="890382"/>
    <lineage>
        <taxon>Eukaryota</taxon>
        <taxon>Sar</taxon>
        <taxon>Stramenopiles</taxon>
        <taxon>Oomycota</taxon>
        <taxon>Peronosporomycetes</taxon>
        <taxon>Albuginales</taxon>
        <taxon>Albuginaceae</taxon>
        <taxon>Albugo</taxon>
    </lineage>
</organism>
<dbReference type="GO" id="GO:0005829">
    <property type="term" value="C:cytosol"/>
    <property type="evidence" value="ECO:0007669"/>
    <property type="project" value="GOC"/>
</dbReference>
<name>F0W7A7_9STRA</name>
<dbReference type="GO" id="GO:0055037">
    <property type="term" value="C:recycling endosome"/>
    <property type="evidence" value="ECO:0007669"/>
    <property type="project" value="TreeGrafter"/>
</dbReference>
<dbReference type="GO" id="GO:0001881">
    <property type="term" value="P:receptor recycling"/>
    <property type="evidence" value="ECO:0007669"/>
    <property type="project" value="TreeGrafter"/>
</dbReference>
<proteinExistence type="predicted"/>
<dbReference type="GO" id="GO:0007032">
    <property type="term" value="P:endosome organization"/>
    <property type="evidence" value="ECO:0007669"/>
    <property type="project" value="TreeGrafter"/>
</dbReference>
<evidence type="ECO:0000259" key="3">
    <source>
        <dbReference type="PROSITE" id="PS50003"/>
    </source>
</evidence>
<dbReference type="PANTHER" id="PTHR22902">
    <property type="entry name" value="SESQUIPEDALIAN"/>
    <property type="match status" value="1"/>
</dbReference>
<gene>
    <name evidence="4" type="primary">AlNc14C28G2729</name>
    <name evidence="4" type="ORF">ALNC14_031490</name>
</gene>
<feature type="region of interest" description="Disordered" evidence="2">
    <location>
        <begin position="1"/>
        <end position="23"/>
    </location>
</feature>
<dbReference type="InterPro" id="IPR045188">
    <property type="entry name" value="Boi1/Boi2-like"/>
</dbReference>
<protein>
    <submittedName>
        <fullName evidence="4">Uncharacterized protein AlNc14C28G2729</fullName>
    </submittedName>
</protein>
<dbReference type="CDD" id="cd00821">
    <property type="entry name" value="PH"/>
    <property type="match status" value="2"/>
</dbReference>
<dbReference type="EMBL" id="FR824073">
    <property type="protein sequence ID" value="CCA17006.1"/>
    <property type="molecule type" value="Genomic_DNA"/>
</dbReference>
<dbReference type="InterPro" id="IPR011993">
    <property type="entry name" value="PH-like_dom_sf"/>
</dbReference>
<dbReference type="HOGENOM" id="CLU_1024755_0_0_1"/>
<dbReference type="Gene3D" id="2.30.29.30">
    <property type="entry name" value="Pleckstrin-homology domain (PH domain)/Phosphotyrosine-binding domain (PTB)"/>
    <property type="match status" value="2"/>
</dbReference>
<feature type="compositionally biased region" description="Basic residues" evidence="2">
    <location>
        <begin position="9"/>
        <end position="23"/>
    </location>
</feature>
<dbReference type="SUPFAM" id="SSF50729">
    <property type="entry name" value="PH domain-like"/>
    <property type="match status" value="2"/>
</dbReference>
<dbReference type="GO" id="GO:0042147">
    <property type="term" value="P:retrograde transport, endosome to Golgi"/>
    <property type="evidence" value="ECO:0007669"/>
    <property type="project" value="TreeGrafter"/>
</dbReference>
<dbReference type="InterPro" id="IPR001849">
    <property type="entry name" value="PH_domain"/>
</dbReference>
<dbReference type="PANTHER" id="PTHR22902:SF27">
    <property type="entry name" value="PLECKSTRIN HOMOLOGY DOMAIN-CONTAINING FAMILY A MEMBER 3"/>
    <property type="match status" value="1"/>
</dbReference>
<accession>F0W7A7</accession>
<dbReference type="SMART" id="SM00233">
    <property type="entry name" value="PH"/>
    <property type="match status" value="2"/>
</dbReference>
<dbReference type="PROSITE" id="PS50003">
    <property type="entry name" value="PH_DOMAIN"/>
    <property type="match status" value="2"/>
</dbReference>
<dbReference type="GO" id="GO:0005802">
    <property type="term" value="C:trans-Golgi network"/>
    <property type="evidence" value="ECO:0007669"/>
    <property type="project" value="TreeGrafter"/>
</dbReference>
<reference evidence="4" key="2">
    <citation type="submission" date="2011-02" db="EMBL/GenBank/DDBJ databases">
        <authorList>
            <person name="MacLean D."/>
        </authorList>
    </citation>
    <scope>NUCLEOTIDE SEQUENCE</scope>
</reference>
<dbReference type="Pfam" id="PF00169">
    <property type="entry name" value="PH"/>
    <property type="match status" value="2"/>
</dbReference>
<evidence type="ECO:0000313" key="4">
    <source>
        <dbReference type="EMBL" id="CCA17006.1"/>
    </source>
</evidence>
<keyword evidence="1" id="KW-0597">Phosphoprotein</keyword>
<feature type="domain" description="PH" evidence="3">
    <location>
        <begin position="205"/>
        <end position="298"/>
    </location>
</feature>
<evidence type="ECO:0000256" key="1">
    <source>
        <dbReference type="ARBA" id="ARBA00022553"/>
    </source>
</evidence>